<name>A0A6A3CX25_HIBSY</name>
<evidence type="ECO:0000256" key="3">
    <source>
        <dbReference type="ARBA" id="ARBA00010840"/>
    </source>
</evidence>
<sequence length="468" mass="53631">MLVRKAAKLRRLCDVQFDSSIIGVGEVCRFCEVIFDRQKAVKLSGVSEKAYTRFFNSLQNGLNIKTMLDIRELGIQFGCVRLIPFVKKDLSLYKDRFMASLPSSRQASADFTIPVLTAVSFYLCAKKHKLKIDKVRLIEVCGTSESEFSCVSTSMKDLCHDVFGISNERKNPKEAKGNRVMVVIYPMMEQRAMMSSFLQFSSYKQRKDAEKVDEEWKPTVLSSNKKSTEGLYTVLGNLFNNYRLHPKEDGDNKNLVSKGTVIRGVLRQQFLTTIIMNLLHMVTRGNVDAETGASLGQSTSLIIITRQIVISLLVYDTYQYFVHRWLHQNKFLYKHLHSKHHRLVVNYAYGAFYSHPLEGFLFDIIGSPLAVYASGMSPMTSAIFSSISIMKSVDDHSGFWIPWNPFQFLFKNNVAYHDVHHQLYGGKYNFAQPFFPFWDKILGTYMDYRVEKRGGGGFKLQPIKESKD</sequence>
<protein>
    <submittedName>
        <fullName evidence="10">Origin of replication complex subunit 6</fullName>
    </submittedName>
</protein>
<dbReference type="CDD" id="cd11583">
    <property type="entry name" value="Orc6_mid"/>
    <property type="match status" value="1"/>
</dbReference>
<feature type="domain" description="ORC6 first cyclin-like" evidence="8">
    <location>
        <begin position="2"/>
        <end position="65"/>
    </location>
</feature>
<dbReference type="AlphaFoldDB" id="A0A6A3CX25"/>
<dbReference type="EMBL" id="VEPZ02000129">
    <property type="protein sequence ID" value="KAE8732954.1"/>
    <property type="molecule type" value="Genomic_DNA"/>
</dbReference>
<accession>A0A6A3CX25</accession>
<dbReference type="Pfam" id="PF05460">
    <property type="entry name" value="ORC6"/>
    <property type="match status" value="1"/>
</dbReference>
<comment type="similarity">
    <text evidence="2">Belongs to the sterol desaturase family.</text>
</comment>
<reference evidence="10" key="1">
    <citation type="submission" date="2019-09" db="EMBL/GenBank/DDBJ databases">
        <title>Draft genome information of white flower Hibiscus syriacus.</title>
        <authorList>
            <person name="Kim Y.-M."/>
        </authorList>
    </citation>
    <scope>NUCLEOTIDE SEQUENCE [LARGE SCALE GENOMIC DNA]</scope>
    <source>
        <strain evidence="10">YM2019G1</strain>
    </source>
</reference>
<comment type="caution">
    <text evidence="10">The sequence shown here is derived from an EMBL/GenBank/DDBJ whole genome shotgun (WGS) entry which is preliminary data.</text>
</comment>
<dbReference type="PANTHER" id="PTHR13394">
    <property type="entry name" value="ORIGIN RECOGNITION COMPLEX SUBUNIT 6"/>
    <property type="match status" value="1"/>
</dbReference>
<dbReference type="InterPro" id="IPR008721">
    <property type="entry name" value="ORC6_cyclin_first"/>
</dbReference>
<evidence type="ECO:0000259" key="9">
    <source>
        <dbReference type="Pfam" id="PF21913"/>
    </source>
</evidence>
<evidence type="ECO:0000259" key="8">
    <source>
        <dbReference type="Pfam" id="PF05460"/>
    </source>
</evidence>
<keyword evidence="5" id="KW-0238">DNA-binding</keyword>
<dbReference type="Proteomes" id="UP000436088">
    <property type="component" value="Unassembled WGS sequence"/>
</dbReference>
<comment type="subcellular location">
    <subcellularLocation>
        <location evidence="1">Nucleus</location>
    </subcellularLocation>
</comment>
<proteinExistence type="inferred from homology"/>
<evidence type="ECO:0000313" key="11">
    <source>
        <dbReference type="Proteomes" id="UP000436088"/>
    </source>
</evidence>
<dbReference type="PANTHER" id="PTHR13394:SF0">
    <property type="entry name" value="ORIGIN RECOGNITION COMPLEX SUBUNIT 6"/>
    <property type="match status" value="1"/>
</dbReference>
<dbReference type="GO" id="GO:0005664">
    <property type="term" value="C:nuclear origin of replication recognition complex"/>
    <property type="evidence" value="ECO:0007669"/>
    <property type="project" value="InterPro"/>
</dbReference>
<dbReference type="InterPro" id="IPR006694">
    <property type="entry name" value="Fatty_acid_hydroxylase"/>
</dbReference>
<keyword evidence="4" id="KW-0235">DNA replication</keyword>
<dbReference type="Pfam" id="PF04116">
    <property type="entry name" value="FA_hydroxylase"/>
    <property type="match status" value="1"/>
</dbReference>
<evidence type="ECO:0000256" key="1">
    <source>
        <dbReference type="ARBA" id="ARBA00004123"/>
    </source>
</evidence>
<dbReference type="InterPro" id="IPR054113">
    <property type="entry name" value="ORC6_cyclin-like_2nd"/>
</dbReference>
<feature type="domain" description="ORC6 second cyclin-like" evidence="9">
    <location>
        <begin position="68"/>
        <end position="158"/>
    </location>
</feature>
<dbReference type="GO" id="GO:0008610">
    <property type="term" value="P:lipid biosynthetic process"/>
    <property type="evidence" value="ECO:0007669"/>
    <property type="project" value="InterPro"/>
</dbReference>
<evidence type="ECO:0000256" key="5">
    <source>
        <dbReference type="ARBA" id="ARBA00023125"/>
    </source>
</evidence>
<keyword evidence="6" id="KW-0539">Nucleus</keyword>
<evidence type="ECO:0000259" key="7">
    <source>
        <dbReference type="Pfam" id="PF04116"/>
    </source>
</evidence>
<dbReference type="GO" id="GO:0003677">
    <property type="term" value="F:DNA binding"/>
    <property type="evidence" value="ECO:0007669"/>
    <property type="project" value="UniProtKB-KW"/>
</dbReference>
<dbReference type="GO" id="GO:0006270">
    <property type="term" value="P:DNA replication initiation"/>
    <property type="evidence" value="ECO:0007669"/>
    <property type="project" value="TreeGrafter"/>
</dbReference>
<dbReference type="GO" id="GO:0016491">
    <property type="term" value="F:oxidoreductase activity"/>
    <property type="evidence" value="ECO:0007669"/>
    <property type="project" value="InterPro"/>
</dbReference>
<gene>
    <name evidence="10" type="ORF">F3Y22_tig00001674pilonHSYRG00090</name>
</gene>
<evidence type="ECO:0000256" key="6">
    <source>
        <dbReference type="ARBA" id="ARBA00023242"/>
    </source>
</evidence>
<evidence type="ECO:0000313" key="10">
    <source>
        <dbReference type="EMBL" id="KAE8732954.1"/>
    </source>
</evidence>
<organism evidence="10 11">
    <name type="scientific">Hibiscus syriacus</name>
    <name type="common">Rose of Sharon</name>
    <dbReference type="NCBI Taxonomy" id="106335"/>
    <lineage>
        <taxon>Eukaryota</taxon>
        <taxon>Viridiplantae</taxon>
        <taxon>Streptophyta</taxon>
        <taxon>Embryophyta</taxon>
        <taxon>Tracheophyta</taxon>
        <taxon>Spermatophyta</taxon>
        <taxon>Magnoliopsida</taxon>
        <taxon>eudicotyledons</taxon>
        <taxon>Gunneridae</taxon>
        <taxon>Pentapetalae</taxon>
        <taxon>rosids</taxon>
        <taxon>malvids</taxon>
        <taxon>Malvales</taxon>
        <taxon>Malvaceae</taxon>
        <taxon>Malvoideae</taxon>
        <taxon>Hibiscus</taxon>
    </lineage>
</organism>
<dbReference type="GO" id="GO:0005506">
    <property type="term" value="F:iron ion binding"/>
    <property type="evidence" value="ECO:0007669"/>
    <property type="project" value="InterPro"/>
</dbReference>
<dbReference type="Gene3D" id="1.10.472.10">
    <property type="entry name" value="Cyclin-like"/>
    <property type="match status" value="1"/>
</dbReference>
<evidence type="ECO:0000256" key="2">
    <source>
        <dbReference type="ARBA" id="ARBA00009324"/>
    </source>
</evidence>
<feature type="domain" description="Fatty acid hydroxylase" evidence="7">
    <location>
        <begin position="309"/>
        <end position="444"/>
    </location>
</feature>
<dbReference type="Pfam" id="PF21913">
    <property type="entry name" value="ORC6_2nd"/>
    <property type="match status" value="1"/>
</dbReference>
<dbReference type="InterPro" id="IPR020529">
    <property type="entry name" value="ORC6_met/pln"/>
</dbReference>
<keyword evidence="11" id="KW-1185">Reference proteome</keyword>
<comment type="similarity">
    <text evidence="3">Belongs to the ORC6 family.</text>
</comment>
<evidence type="ECO:0000256" key="4">
    <source>
        <dbReference type="ARBA" id="ARBA00022705"/>
    </source>
</evidence>